<keyword evidence="2" id="KW-1185">Reference proteome</keyword>
<dbReference type="Proteomes" id="UP000005239">
    <property type="component" value="Unassembled WGS sequence"/>
</dbReference>
<proteinExistence type="predicted"/>
<organism evidence="1 2">
    <name type="scientific">Pristionchus pacificus</name>
    <name type="common">Parasitic nematode worm</name>
    <dbReference type="NCBI Taxonomy" id="54126"/>
    <lineage>
        <taxon>Eukaryota</taxon>
        <taxon>Metazoa</taxon>
        <taxon>Ecdysozoa</taxon>
        <taxon>Nematoda</taxon>
        <taxon>Chromadorea</taxon>
        <taxon>Rhabditida</taxon>
        <taxon>Rhabditina</taxon>
        <taxon>Diplogasteromorpha</taxon>
        <taxon>Diplogasteroidea</taxon>
        <taxon>Neodiplogasteridae</taxon>
        <taxon>Pristionchus</taxon>
    </lineage>
</organism>
<dbReference type="AlphaFoldDB" id="A0A2A6BJ12"/>
<evidence type="ECO:0000313" key="2">
    <source>
        <dbReference type="Proteomes" id="UP000005239"/>
    </source>
</evidence>
<reference evidence="2" key="1">
    <citation type="journal article" date="2008" name="Nat. Genet.">
        <title>The Pristionchus pacificus genome provides a unique perspective on nematode lifestyle and parasitism.</title>
        <authorList>
            <person name="Dieterich C."/>
            <person name="Clifton S.W."/>
            <person name="Schuster L.N."/>
            <person name="Chinwalla A."/>
            <person name="Delehaunty K."/>
            <person name="Dinkelacker I."/>
            <person name="Fulton L."/>
            <person name="Fulton R."/>
            <person name="Godfrey J."/>
            <person name="Minx P."/>
            <person name="Mitreva M."/>
            <person name="Roeseler W."/>
            <person name="Tian H."/>
            <person name="Witte H."/>
            <person name="Yang S.P."/>
            <person name="Wilson R.K."/>
            <person name="Sommer R.J."/>
        </authorList>
    </citation>
    <scope>NUCLEOTIDE SEQUENCE [LARGE SCALE GENOMIC DNA]</scope>
    <source>
        <strain evidence="2">PS312</strain>
    </source>
</reference>
<name>A0A2A6BJ12_PRIPA</name>
<dbReference type="EnsemblMetazoa" id="PPA40018.1">
    <property type="protein sequence ID" value="PPA40018.1"/>
    <property type="gene ID" value="WBGene00278387"/>
</dbReference>
<gene>
    <name evidence="1" type="primary">WBGene00278387</name>
</gene>
<sequence length="124" mass="12806">MYSAYLISFLLLATALQVMADAPAAAPVAAQPSAATGSNGMVGDVMMQVSDAFKGLPLVGQFVEPGMSIPMQVLAMIKQLLTTFIGKTGMIATLPIVGTFAEPMRNVAESFLGKLEAAQSAPAQ</sequence>
<accession>A0A2A6BJ12</accession>
<accession>A0A8R1UTM9</accession>
<protein>
    <submittedName>
        <fullName evidence="1">Uncharacterized protein</fullName>
    </submittedName>
</protein>
<evidence type="ECO:0000313" key="1">
    <source>
        <dbReference type="EnsemblMetazoa" id="PPA40018.1"/>
    </source>
</evidence>
<reference evidence="1" key="2">
    <citation type="submission" date="2022-06" db="UniProtKB">
        <authorList>
            <consortium name="EnsemblMetazoa"/>
        </authorList>
    </citation>
    <scope>IDENTIFICATION</scope>
    <source>
        <strain evidence="1">PS312</strain>
    </source>
</reference>